<keyword evidence="4" id="KW-1185">Reference proteome</keyword>
<dbReference type="InterPro" id="IPR019734">
    <property type="entry name" value="TPR_rpt"/>
</dbReference>
<proteinExistence type="predicted"/>
<evidence type="ECO:0008006" key="5">
    <source>
        <dbReference type="Google" id="ProtNLM"/>
    </source>
</evidence>
<dbReference type="Gene3D" id="1.25.40.10">
    <property type="entry name" value="Tetratricopeptide repeat domain"/>
    <property type="match status" value="1"/>
</dbReference>
<evidence type="ECO:0000313" key="3">
    <source>
        <dbReference type="EMBL" id="BDA80140.1"/>
    </source>
</evidence>
<gene>
    <name evidence="3" type="ORF">LPTSP3_g30700</name>
</gene>
<accession>A0ABM7UM57</accession>
<dbReference type="Proteomes" id="UP000245263">
    <property type="component" value="Chromosome 1"/>
</dbReference>
<dbReference type="EMBL" id="AP025028">
    <property type="protein sequence ID" value="BDA80140.1"/>
    <property type="molecule type" value="Genomic_DNA"/>
</dbReference>
<keyword evidence="1" id="KW-0175">Coiled coil</keyword>
<feature type="region of interest" description="Disordered" evidence="2">
    <location>
        <begin position="79"/>
        <end position="124"/>
    </location>
</feature>
<organism evidence="3 4">
    <name type="scientific">Leptospira kobayashii</name>
    <dbReference type="NCBI Taxonomy" id="1917830"/>
    <lineage>
        <taxon>Bacteria</taxon>
        <taxon>Pseudomonadati</taxon>
        <taxon>Spirochaetota</taxon>
        <taxon>Spirochaetia</taxon>
        <taxon>Leptospirales</taxon>
        <taxon>Leptospiraceae</taxon>
        <taxon>Leptospira</taxon>
    </lineage>
</organism>
<feature type="coiled-coil region" evidence="1">
    <location>
        <begin position="272"/>
        <end position="299"/>
    </location>
</feature>
<evidence type="ECO:0000313" key="4">
    <source>
        <dbReference type="Proteomes" id="UP000245263"/>
    </source>
</evidence>
<name>A0ABM7UM57_9LEPT</name>
<dbReference type="SUPFAM" id="SSF48452">
    <property type="entry name" value="TPR-like"/>
    <property type="match status" value="1"/>
</dbReference>
<evidence type="ECO:0000256" key="1">
    <source>
        <dbReference type="SAM" id="Coils"/>
    </source>
</evidence>
<dbReference type="RefSeq" id="WP_341461784.1">
    <property type="nucleotide sequence ID" value="NZ_AP025028.1"/>
</dbReference>
<dbReference type="SMART" id="SM00028">
    <property type="entry name" value="TPR"/>
    <property type="match status" value="3"/>
</dbReference>
<dbReference type="InterPro" id="IPR011990">
    <property type="entry name" value="TPR-like_helical_dom_sf"/>
</dbReference>
<sequence>MDRSHQKKEIGQKGKGFFLKGKPFFLAMIFLFSVLPLISGEEDRRNPLQGLYLTPLQVISVEELDQLDSEKRIPIDEDSGIALRPPEPATPIGTDPAVTDPNATTVIEPPATDDPSVESGPKSLDTKIREGEGLLKRYYSQFIEEKRIWEDRERGNVYSSRSDQNDIRLLLWQSTHKLSETLIVKDSPVLYELHSRMARLYTEKEKYAPALRHYLAAFRYHPLDLTEERFRQGEWQKEDYKSLFAPSAKEHQRIWETKDKAEKDWKQAKDDKHTALADLARAKRSLSEIEREEKRQDEIIKNRFASLQTASKNYEESLKSRYAVYLLQKQQSDSKTFYDMANVVKKIEDDNKERLKIVNKLGVAGKGIYVLFDYKRNTDFFAYELLLEKAYSQWQENPQVILDVAEQYRQDGKKEKAIDFYEKYLGLVEKQNPQDDAGKENLAKTYLRLAMLNADIKRKVIASSYYEKYFLGSPDNPEKTRVSYEMGVFFAGHIGDLKKASIYLTYWLDRNSKDWNPALDANTNLPELESIAFFHLSKKDKADRNQEAERNKLNLAYSQWKKLETLHIEAEKELETIRARKLKIKKDLLVTTEDDALSQYRLLDIRIEDQEAVVRVLKTKLDKIPVLQLLFRLGVLAEYGKDFQKAVGYYNSVIELGGEVEIQLALKEKKRVERILTTGVIFPPFNESI</sequence>
<protein>
    <recommendedName>
        <fullName evidence="5">Tetratricopeptide repeat protein</fullName>
    </recommendedName>
</protein>
<reference evidence="3 4" key="1">
    <citation type="submission" date="2021-08" db="EMBL/GenBank/DDBJ databases">
        <title>Complete genome sequence of Leptospira kobayashii strain E30.</title>
        <authorList>
            <person name="Nakao R."/>
            <person name="Nakamura S."/>
            <person name="Masuzawa T."/>
            <person name="Koizumi N."/>
        </authorList>
    </citation>
    <scope>NUCLEOTIDE SEQUENCE [LARGE SCALE GENOMIC DNA]</scope>
    <source>
        <strain evidence="3 4">E30</strain>
    </source>
</reference>
<evidence type="ECO:0000256" key="2">
    <source>
        <dbReference type="SAM" id="MobiDB-lite"/>
    </source>
</evidence>